<feature type="domain" description="EamA" evidence="2">
    <location>
        <begin position="2"/>
        <end position="129"/>
    </location>
</feature>
<dbReference type="Gene3D" id="1.10.3730.20">
    <property type="match status" value="1"/>
</dbReference>
<feature type="transmembrane region" description="Helical" evidence="1">
    <location>
        <begin position="257"/>
        <end position="275"/>
    </location>
</feature>
<sequence>MVIALFSALNWAVFDFLRKRLASHYSAAQMSVIFSLLVLPAYIGYWLVVDKQLPSSAYIAPAIASGILAAIGSVNFIQALSLGRMAVILPLLSITPALAGVFAWLLLGEPLTTLQSILIAAIVLASFLLQGGRFSFQEPGAKQVAITSFCWGLCIVFDKQALQYSSLSFHAGFLTFMVFFVNLILLRPQFKNQNFRAHWLLWTISSVVFAVAVIFQMQALTEIQPGLVEGLKRAIGIVSASMLGMWFFKEAISTKEWLMISVILCCSAMLALNSGA</sequence>
<dbReference type="Proteomes" id="UP000646877">
    <property type="component" value="Unassembled WGS sequence"/>
</dbReference>
<dbReference type="InterPro" id="IPR037185">
    <property type="entry name" value="EmrE-like"/>
</dbReference>
<gene>
    <name evidence="3" type="ORF">F9Y85_17480</name>
    <name evidence="4" type="ORF">R5H13_20405</name>
</gene>
<evidence type="ECO:0000313" key="6">
    <source>
        <dbReference type="Proteomes" id="UP001304419"/>
    </source>
</evidence>
<keyword evidence="6" id="KW-1185">Reference proteome</keyword>
<feature type="transmembrane region" description="Helical" evidence="1">
    <location>
        <begin position="113"/>
        <end position="132"/>
    </location>
</feature>
<feature type="transmembrane region" description="Helical" evidence="1">
    <location>
        <begin position="199"/>
        <end position="219"/>
    </location>
</feature>
<dbReference type="AlphaFoldDB" id="A0A8I2H8E9"/>
<proteinExistence type="predicted"/>
<dbReference type="Pfam" id="PF00892">
    <property type="entry name" value="EamA"/>
    <property type="match status" value="2"/>
</dbReference>
<evidence type="ECO:0000259" key="2">
    <source>
        <dbReference type="Pfam" id="PF00892"/>
    </source>
</evidence>
<organism evidence="3 5">
    <name type="scientific">Pseudoalteromonas maricaloris</name>
    <dbReference type="NCBI Taxonomy" id="184924"/>
    <lineage>
        <taxon>Bacteria</taxon>
        <taxon>Pseudomonadati</taxon>
        <taxon>Pseudomonadota</taxon>
        <taxon>Gammaproteobacteria</taxon>
        <taxon>Alteromonadales</taxon>
        <taxon>Pseudoalteromonadaceae</taxon>
        <taxon>Pseudoalteromonas</taxon>
    </lineage>
</organism>
<dbReference type="RefSeq" id="WP_039495087.1">
    <property type="nucleotide sequence ID" value="NZ_CBCSDF010000001.1"/>
</dbReference>
<feature type="transmembrane region" description="Helical" evidence="1">
    <location>
        <begin position="27"/>
        <end position="47"/>
    </location>
</feature>
<dbReference type="GO" id="GO:0016020">
    <property type="term" value="C:membrane"/>
    <property type="evidence" value="ECO:0007669"/>
    <property type="project" value="InterPro"/>
</dbReference>
<evidence type="ECO:0000313" key="4">
    <source>
        <dbReference type="EMBL" id="WOX31302.1"/>
    </source>
</evidence>
<feature type="domain" description="EamA" evidence="2">
    <location>
        <begin position="144"/>
        <end position="269"/>
    </location>
</feature>
<evidence type="ECO:0000313" key="3">
    <source>
        <dbReference type="EMBL" id="NLR23069.1"/>
    </source>
</evidence>
<feature type="transmembrane region" description="Helical" evidence="1">
    <location>
        <begin position="168"/>
        <end position="187"/>
    </location>
</feature>
<dbReference type="EMBL" id="WEIA01000012">
    <property type="protein sequence ID" value="NLR23069.1"/>
    <property type="molecule type" value="Genomic_DNA"/>
</dbReference>
<feature type="transmembrane region" description="Helical" evidence="1">
    <location>
        <begin position="59"/>
        <end position="80"/>
    </location>
</feature>
<reference evidence="4 6" key="2">
    <citation type="submission" date="2023-10" db="EMBL/GenBank/DDBJ databases">
        <title>To unveil natural product biosynthetic capacity in Pseudoalteromonas.</title>
        <authorList>
            <person name="Wang J."/>
        </authorList>
    </citation>
    <scope>NUCLEOTIDE SEQUENCE [LARGE SCALE GENOMIC DNA]</scope>
    <source>
        <strain evidence="4 6">DSM 15914</strain>
    </source>
</reference>
<protein>
    <submittedName>
        <fullName evidence="3">EamA family transporter</fullName>
    </submittedName>
</protein>
<evidence type="ECO:0000256" key="1">
    <source>
        <dbReference type="SAM" id="Phobius"/>
    </source>
</evidence>
<name>A0A8I2H8E9_9GAMM</name>
<dbReference type="Proteomes" id="UP001304419">
    <property type="component" value="Chromosome 2"/>
</dbReference>
<accession>A0A8I2H8E9</accession>
<keyword evidence="1" id="KW-0472">Membrane</keyword>
<keyword evidence="1" id="KW-1133">Transmembrane helix</keyword>
<feature type="transmembrane region" description="Helical" evidence="1">
    <location>
        <begin position="87"/>
        <end position="107"/>
    </location>
</feature>
<dbReference type="SUPFAM" id="SSF103481">
    <property type="entry name" value="Multidrug resistance efflux transporter EmrE"/>
    <property type="match status" value="2"/>
</dbReference>
<evidence type="ECO:0000313" key="5">
    <source>
        <dbReference type="Proteomes" id="UP000646877"/>
    </source>
</evidence>
<dbReference type="EMBL" id="CP137579">
    <property type="protein sequence ID" value="WOX31302.1"/>
    <property type="molecule type" value="Genomic_DNA"/>
</dbReference>
<dbReference type="InterPro" id="IPR000620">
    <property type="entry name" value="EamA_dom"/>
</dbReference>
<keyword evidence="1" id="KW-0812">Transmembrane</keyword>
<reference evidence="3" key="1">
    <citation type="submission" date="2019-10" db="EMBL/GenBank/DDBJ databases">
        <authorList>
            <person name="Paulsen S."/>
        </authorList>
    </citation>
    <scope>NUCLEOTIDE SEQUENCE</scope>
    <source>
        <strain evidence="3">LMG 19692</strain>
    </source>
</reference>